<gene>
    <name evidence="4" type="primary">EEF1A1_19</name>
    <name evidence="4" type="ORF">P7K49_018409</name>
</gene>
<comment type="caution">
    <text evidence="4">The sequence shown here is derived from an EMBL/GenBank/DDBJ whole genome shotgun (WGS) entry which is preliminary data.</text>
</comment>
<dbReference type="EMBL" id="JASSZA010000008">
    <property type="protein sequence ID" value="KAK2104553.1"/>
    <property type="molecule type" value="Genomic_DNA"/>
</dbReference>
<dbReference type="PANTHER" id="PTHR44830:SF1">
    <property type="entry name" value="TR-TYPE G DOMAIN-CONTAINING PROTEIN"/>
    <property type="match status" value="1"/>
</dbReference>
<dbReference type="SUPFAM" id="SSF50447">
    <property type="entry name" value="Translation proteins"/>
    <property type="match status" value="1"/>
</dbReference>
<keyword evidence="1" id="KW-0547">Nucleotide-binding</keyword>
<dbReference type="GO" id="GO:0003746">
    <property type="term" value="F:translation elongation factor activity"/>
    <property type="evidence" value="ECO:0007669"/>
    <property type="project" value="UniProtKB-KW"/>
</dbReference>
<proteinExistence type="predicted"/>
<evidence type="ECO:0000256" key="2">
    <source>
        <dbReference type="ARBA" id="ARBA00023134"/>
    </source>
</evidence>
<keyword evidence="4" id="KW-0648">Protein biosynthesis</keyword>
<dbReference type="InterPro" id="IPR009001">
    <property type="entry name" value="Transl_elong_EF1A/Init_IF2_C"/>
</dbReference>
<dbReference type="InterPro" id="IPR009000">
    <property type="entry name" value="Transl_B-barrel_sf"/>
</dbReference>
<evidence type="ECO:0000256" key="1">
    <source>
        <dbReference type="ARBA" id="ARBA00022741"/>
    </source>
</evidence>
<keyword evidence="2" id="KW-0342">GTP-binding</keyword>
<organism evidence="4 5">
    <name type="scientific">Saguinus oedipus</name>
    <name type="common">Cotton-top tamarin</name>
    <name type="synonym">Oedipomidas oedipus</name>
    <dbReference type="NCBI Taxonomy" id="9490"/>
    <lineage>
        <taxon>Eukaryota</taxon>
        <taxon>Metazoa</taxon>
        <taxon>Chordata</taxon>
        <taxon>Craniata</taxon>
        <taxon>Vertebrata</taxon>
        <taxon>Euteleostomi</taxon>
        <taxon>Mammalia</taxon>
        <taxon>Eutheria</taxon>
        <taxon>Euarchontoglires</taxon>
        <taxon>Primates</taxon>
        <taxon>Haplorrhini</taxon>
        <taxon>Platyrrhini</taxon>
        <taxon>Cebidae</taxon>
        <taxon>Callitrichinae</taxon>
        <taxon>Saguinus</taxon>
    </lineage>
</organism>
<evidence type="ECO:0000313" key="4">
    <source>
        <dbReference type="EMBL" id="KAK2104553.1"/>
    </source>
</evidence>
<sequence>MVVTFAPVNIPTKGRSVEIHHEALSEALPGDNVSFNVKNVKDVHCSNIAGNSKNDPPMEEAGFTAQFVELKEKMDHHFDKELEDNPKFLKSRDAAIFGIVPGKPMCVESFSHTTPLGCFVVCDIR</sequence>
<reference evidence="4 5" key="1">
    <citation type="submission" date="2023-05" db="EMBL/GenBank/DDBJ databases">
        <title>B98-5 Cell Line De Novo Hybrid Assembly: An Optical Mapping Approach.</title>
        <authorList>
            <person name="Kananen K."/>
            <person name="Auerbach J.A."/>
            <person name="Kautto E."/>
            <person name="Blachly J.S."/>
        </authorList>
    </citation>
    <scope>NUCLEOTIDE SEQUENCE [LARGE SCALE GENOMIC DNA]</scope>
    <source>
        <strain evidence="4">B95-8</strain>
        <tissue evidence="4">Cell line</tissue>
    </source>
</reference>
<accession>A0ABQ9V5A5</accession>
<dbReference type="SUPFAM" id="SSF50465">
    <property type="entry name" value="EF-Tu/eEF-1alpha/eIF2-gamma C-terminal domain"/>
    <property type="match status" value="1"/>
</dbReference>
<evidence type="ECO:0000313" key="5">
    <source>
        <dbReference type="Proteomes" id="UP001266305"/>
    </source>
</evidence>
<keyword evidence="5" id="KW-1185">Reference proteome</keyword>
<feature type="domain" description="GTP-eEF1A C-terminal" evidence="3">
    <location>
        <begin position="64"/>
        <end position="123"/>
    </location>
</feature>
<name>A0ABQ9V5A5_SAGOE</name>
<evidence type="ECO:0000259" key="3">
    <source>
        <dbReference type="Pfam" id="PF22594"/>
    </source>
</evidence>
<dbReference type="InterPro" id="IPR054696">
    <property type="entry name" value="GTP-eEF1A_C"/>
</dbReference>
<dbReference type="Pfam" id="PF22594">
    <property type="entry name" value="GTP-eEF1A_C"/>
    <property type="match status" value="1"/>
</dbReference>
<dbReference type="Proteomes" id="UP001266305">
    <property type="component" value="Unassembled WGS sequence"/>
</dbReference>
<dbReference type="PANTHER" id="PTHR44830">
    <property type="entry name" value="ELONGATION FACTOR 1 ALPHA"/>
    <property type="match status" value="1"/>
</dbReference>
<dbReference type="Gene3D" id="2.40.30.10">
    <property type="entry name" value="Translation factors"/>
    <property type="match status" value="2"/>
</dbReference>
<keyword evidence="4" id="KW-0251">Elongation factor</keyword>
<protein>
    <submittedName>
        <fullName evidence="4">Elongation factor 1-alpha 1</fullName>
    </submittedName>
</protein>